<dbReference type="Proteomes" id="UP000807504">
    <property type="component" value="Unassembled WGS sequence"/>
</dbReference>
<gene>
    <name evidence="1" type="ORF">HNY73_010520</name>
</gene>
<organism evidence="1 2">
    <name type="scientific">Argiope bruennichi</name>
    <name type="common">Wasp spider</name>
    <name type="synonym">Aranea bruennichi</name>
    <dbReference type="NCBI Taxonomy" id="94029"/>
    <lineage>
        <taxon>Eukaryota</taxon>
        <taxon>Metazoa</taxon>
        <taxon>Ecdysozoa</taxon>
        <taxon>Arthropoda</taxon>
        <taxon>Chelicerata</taxon>
        <taxon>Arachnida</taxon>
        <taxon>Araneae</taxon>
        <taxon>Araneomorphae</taxon>
        <taxon>Entelegynae</taxon>
        <taxon>Araneoidea</taxon>
        <taxon>Araneidae</taxon>
        <taxon>Argiope</taxon>
    </lineage>
</organism>
<dbReference type="AlphaFoldDB" id="A0A8T0F3S3"/>
<keyword evidence="2" id="KW-1185">Reference proteome</keyword>
<comment type="caution">
    <text evidence="1">The sequence shown here is derived from an EMBL/GenBank/DDBJ whole genome shotgun (WGS) entry which is preliminary data.</text>
</comment>
<evidence type="ECO:0000313" key="2">
    <source>
        <dbReference type="Proteomes" id="UP000807504"/>
    </source>
</evidence>
<reference evidence="1" key="1">
    <citation type="journal article" date="2020" name="bioRxiv">
        <title>Chromosome-level reference genome of the European wasp spider Argiope bruennichi: a resource for studies on range expansion and evolutionary adaptation.</title>
        <authorList>
            <person name="Sheffer M.M."/>
            <person name="Hoppe A."/>
            <person name="Krehenwinkel H."/>
            <person name="Uhl G."/>
            <person name="Kuss A.W."/>
            <person name="Jensen L."/>
            <person name="Jensen C."/>
            <person name="Gillespie R.G."/>
            <person name="Hoff K.J."/>
            <person name="Prost S."/>
        </authorList>
    </citation>
    <scope>NUCLEOTIDE SEQUENCE</scope>
</reference>
<reference evidence="1" key="2">
    <citation type="submission" date="2020-06" db="EMBL/GenBank/DDBJ databases">
        <authorList>
            <person name="Sheffer M."/>
        </authorList>
    </citation>
    <scope>NUCLEOTIDE SEQUENCE</scope>
</reference>
<proteinExistence type="predicted"/>
<protein>
    <submittedName>
        <fullName evidence="1">Uncharacterized protein</fullName>
    </submittedName>
</protein>
<sequence length="419" mass="49019">MEMIPFEKDISQIYVEECHADPEYEEIIFDEGFHNVIACRYVLCFEMYFEKLSEDEAQYQHSMSDFLDYVLRMCNSDDLFGNITIFDRFFATLVFIMVLCLKCHYLSLVDFMYYGHICWAIYFDKHTEEFHKQGGWIQLKEVAKPYEALIESIRMYRDVFVEKDVLYSTIYNYTKFKQNAKFNDCGTISMSWVKFKNEQTYTHYRSDTTDDDKNFHRPETFREIEISLQSLLKFCNPSVSRVLYSTQQQLQNLDESSRSAEIDKVTPCLNEFGIITSATKILKASTSPMKQSALESETFAISPAATSMEHFSSQNDLTKRDVGVSCLSYNKSFEKNISLRKGKASSRDCDERNTKIKKSKNIKDDTCNEKRDIINFLRMILVLGDNQGIHYVLSTLHGIHEKLNSKKCSTKTFRKKVKD</sequence>
<dbReference type="EMBL" id="JABXBU010000030">
    <property type="protein sequence ID" value="KAF8784908.1"/>
    <property type="molecule type" value="Genomic_DNA"/>
</dbReference>
<name>A0A8T0F3S3_ARGBR</name>
<evidence type="ECO:0000313" key="1">
    <source>
        <dbReference type="EMBL" id="KAF8784908.1"/>
    </source>
</evidence>
<accession>A0A8T0F3S3</accession>